<gene>
    <name evidence="2" type="ordered locus">Rahaq_2864</name>
    <name evidence="3" type="ORF">ACFPK4_06935</name>
</gene>
<dbReference type="InterPro" id="IPR009683">
    <property type="entry name" value="Extensin-like_C"/>
</dbReference>
<evidence type="ECO:0000313" key="2">
    <source>
        <dbReference type="EMBL" id="ADW74466.1"/>
    </source>
</evidence>
<dbReference type="OrthoDB" id="9809788at2"/>
<proteinExistence type="predicted"/>
<dbReference type="eggNOG" id="COG3921">
    <property type="taxonomic scope" value="Bacteria"/>
</dbReference>
<dbReference type="AlphaFoldDB" id="A0A0H3FBB1"/>
<keyword evidence="5" id="KW-1185">Reference proteome</keyword>
<reference evidence="4" key="1">
    <citation type="submission" date="2011-01" db="EMBL/GenBank/DDBJ databases">
        <title>Complete sequence of chromosome of Rahnella sp. Y9602.</title>
        <authorList>
            <consortium name="US DOE Joint Genome Institute"/>
            <person name="Lucas S."/>
            <person name="Copeland A."/>
            <person name="Lapidus A."/>
            <person name="Cheng J.-F."/>
            <person name="Goodwin L."/>
            <person name="Pitluck S."/>
            <person name="Lu M."/>
            <person name="Detter J.C."/>
            <person name="Han C."/>
            <person name="Tapia R."/>
            <person name="Land M."/>
            <person name="Hauser L."/>
            <person name="Kyrpides N."/>
            <person name="Ivanova N."/>
            <person name="Ovchinnikova G."/>
            <person name="Pagani I."/>
            <person name="Sobecky P.A."/>
            <person name="Martinez R.J."/>
            <person name="Woyke T."/>
        </authorList>
    </citation>
    <scope>NUCLEOTIDE SEQUENCE [LARGE SCALE GENOMIC DNA]</scope>
    <source>
        <strain evidence="4">Y9602</strain>
    </source>
</reference>
<protein>
    <submittedName>
        <fullName evidence="2">Extensin family protein</fullName>
    </submittedName>
</protein>
<reference evidence="2 4" key="2">
    <citation type="journal article" date="2012" name="J. Bacteriol.">
        <title>Complete Genome Sequence of Rahnella sp. Strain Y9602, a Gammaproteobacterium Isolate from Metal- and Radionuclide-Contaminated Soil.</title>
        <authorList>
            <person name="Martinez R.J."/>
            <person name="Bruce D."/>
            <person name="Detter C."/>
            <person name="Goodwin L.A."/>
            <person name="Han J."/>
            <person name="Han C.S."/>
            <person name="Held B."/>
            <person name="Land M.L."/>
            <person name="Mikhailova N."/>
            <person name="Nolan M."/>
            <person name="Pennacchio L."/>
            <person name="Pitluck S."/>
            <person name="Tapia R."/>
            <person name="Woyke T."/>
            <person name="Sobecky P.A."/>
        </authorList>
    </citation>
    <scope>NUCLEOTIDE SEQUENCE [LARGE SCALE GENOMIC DNA]</scope>
    <source>
        <strain evidence="2 4">Y9602</strain>
    </source>
</reference>
<dbReference type="EMBL" id="JBHUCJ010000011">
    <property type="protein sequence ID" value="MFD3223262.1"/>
    <property type="molecule type" value="Genomic_DNA"/>
</dbReference>
<feature type="domain" description="Extensin-like C-terminal" evidence="1">
    <location>
        <begin position="58"/>
        <end position="232"/>
    </location>
</feature>
<name>A0A0H3FBB1_RAHSY</name>
<dbReference type="KEGG" id="rah:Rahaq_2864"/>
<sequence>MRYWVSFIVIIGIAWFSGPWISRHVPSEYNPFTPITINDPPNLITRYKLRKLDNNPQECLAVLERAQQEGMIEFNSAGNMGGKCPLTHSVRVRGFGDVSLSSSYLASCRLALSSAMFVAQVAKPLATRELGSPLVRIDHLGSYACRNVYNKPDARLSEHATAQALDIAGFSLADGRHLTVLKQWPQPGAEGEYVRTLFSESCPYFGNSIGPEYNAAHANHFHLGMRWFGFCR</sequence>
<accession>A0A0H3FBB1</accession>
<dbReference type="RefSeq" id="WP_013576164.1">
    <property type="nucleotide sequence ID" value="NC_015061.1"/>
</dbReference>
<dbReference type="Proteomes" id="UP001598201">
    <property type="component" value="Unassembled WGS sequence"/>
</dbReference>
<evidence type="ECO:0000259" key="1">
    <source>
        <dbReference type="Pfam" id="PF06904"/>
    </source>
</evidence>
<evidence type="ECO:0000313" key="4">
    <source>
        <dbReference type="Proteomes" id="UP000007257"/>
    </source>
</evidence>
<reference evidence="3 5" key="3">
    <citation type="submission" date="2024-09" db="EMBL/GenBank/DDBJ databases">
        <title>Genomes of Rahnella.</title>
        <authorList>
            <person name="Mnguni F.C."/>
            <person name="Shin G.Y."/>
            <person name="Coutinho T."/>
        </authorList>
    </citation>
    <scope>NUCLEOTIDE SEQUENCE [LARGE SCALE GENOMIC DNA]</scope>
    <source>
        <strain evidence="3 5">20WA0057</strain>
    </source>
</reference>
<dbReference type="Proteomes" id="UP000007257">
    <property type="component" value="Chromosome"/>
</dbReference>
<dbReference type="GeneID" id="95416551"/>
<dbReference type="EMBL" id="CP002505">
    <property type="protein sequence ID" value="ADW74466.1"/>
    <property type="molecule type" value="Genomic_DNA"/>
</dbReference>
<dbReference type="Pfam" id="PF06904">
    <property type="entry name" value="Extensin-like_C"/>
    <property type="match status" value="1"/>
</dbReference>
<organism evidence="2 4">
    <name type="scientific">Rahnella sp. (strain Y9602)</name>
    <dbReference type="NCBI Taxonomy" id="2703885"/>
    <lineage>
        <taxon>Bacteria</taxon>
        <taxon>Pseudomonadati</taxon>
        <taxon>Pseudomonadota</taxon>
        <taxon>Gammaproteobacteria</taxon>
        <taxon>Enterobacterales</taxon>
        <taxon>Yersiniaceae</taxon>
        <taxon>Rahnella</taxon>
    </lineage>
</organism>
<evidence type="ECO:0000313" key="5">
    <source>
        <dbReference type="Proteomes" id="UP001598201"/>
    </source>
</evidence>
<dbReference type="HOGENOM" id="CLU_043272_2_0_6"/>
<evidence type="ECO:0000313" key="3">
    <source>
        <dbReference type="EMBL" id="MFD3223262.1"/>
    </source>
</evidence>